<keyword evidence="2" id="KW-0805">Transcription regulation</keyword>
<dbReference type="GO" id="GO:0005634">
    <property type="term" value="C:nucleus"/>
    <property type="evidence" value="ECO:0007669"/>
    <property type="project" value="TreeGrafter"/>
</dbReference>
<sequence>MDPVKGDKHRHLNPHFVPVPDLSATPSRHQTPPMAGKVASSFSHSRAALYPFGPSTNDDTALTFWIAGDHDSRIGNSIRYHSPPHPTVSIPSASLSTPRSILGGCFHAIDQFPLIVNLPGSDFRLSPSVTTLQHETNMLPRRVKDSERRRCVRACRACKRRKERCSGVQPCERCLRRSVGHECVFEGSQRWPSEDQTGATSSYRVFDLHCPSPPSEVLDASSHLPQNRDRDSLREPSPSSCSAAPLCQTYHLLPSDQGQILFLGSSSTIAFLDTIQRLVHKSAWAPLFVGDLLQCSIVEAAPPDQPDWILETAKHPPELPTLEEAGYLLRWYKLATNCILHLFTAPELNDLVSIHLHDARGSSQQRETSVILYLIFAIGAQACPEDRDESAERFFNYGRLLAMRNSKDLGLPTIQAHILITMYLLGASRRNAAFVSLGTAVRAAYALGTDRRDVNACFSESEYASRERIWKVLRVLDMSMSAYLGRSPSTRETRDIKPDHAEYSATNNISLMFEDVLSQVYSGQDATAVSTQKTCRRIRQWTLEFAKGLAADEIQPDDFIDHDLGITVPNIGLIHLKEAYYVTIMLLTRPFLIKRVAEYLSNMSPGSDLSKQVGALPSEDRIFELAGVDAAVRTVNLISGLMTAEYVPKRLPFVVNSLFCAGLVLGLAQFGDLDGIFPLEKSLAKAQKLLSFFGKHDVVAQREGFVIKNLEDTCDLYLDQRARRRMAKHSSISDGIFGIVQDIGQPPADITGQLPHQATFHTPESFIRGFVSGQVEETPPCVERLGQSSGQDMDAHAQIDTDLTDPDINVLPCPSVATDTLPANLSCLDFDFFSIQTPLTTRIDTGHEAIWG</sequence>
<dbReference type="Gene3D" id="4.10.240.10">
    <property type="entry name" value="Zn(2)-C6 fungal-type DNA-binding domain"/>
    <property type="match status" value="1"/>
</dbReference>
<evidence type="ECO:0000256" key="5">
    <source>
        <dbReference type="SAM" id="MobiDB-lite"/>
    </source>
</evidence>
<dbReference type="CDD" id="cd00067">
    <property type="entry name" value="GAL4"/>
    <property type="match status" value="1"/>
</dbReference>
<reference evidence="7 8" key="1">
    <citation type="submission" date="2016-12" db="EMBL/GenBank/DDBJ databases">
        <title>Draft genome sequence of Fusarium oxysporum causing rot on Narcissus.</title>
        <authorList>
            <person name="Armitage A.D."/>
            <person name="Taylor A."/>
            <person name="Clarkson J.P."/>
            <person name="Harrison R.J."/>
            <person name="Jackson A.C."/>
        </authorList>
    </citation>
    <scope>NUCLEOTIDE SEQUENCE [LARGE SCALE GENOMIC DNA]</scope>
    <source>
        <strain evidence="7 8">N139</strain>
    </source>
</reference>
<dbReference type="SMART" id="SM00906">
    <property type="entry name" value="Fungal_trans"/>
    <property type="match status" value="1"/>
</dbReference>
<dbReference type="SUPFAM" id="SSF57701">
    <property type="entry name" value="Zn2/Cys6 DNA-binding domain"/>
    <property type="match status" value="1"/>
</dbReference>
<gene>
    <name evidence="7" type="ORF">BFJ63_vAg16576</name>
</gene>
<dbReference type="InterPro" id="IPR051127">
    <property type="entry name" value="Fungal_SecMet_Regulators"/>
</dbReference>
<dbReference type="InterPro" id="IPR001138">
    <property type="entry name" value="Zn2Cys6_DnaBD"/>
</dbReference>
<keyword evidence="4" id="KW-0539">Nucleus</keyword>
<dbReference type="Proteomes" id="UP000290540">
    <property type="component" value="Unassembled WGS sequence"/>
</dbReference>
<proteinExistence type="predicted"/>
<feature type="region of interest" description="Disordered" evidence="5">
    <location>
        <begin position="214"/>
        <end position="240"/>
    </location>
</feature>
<evidence type="ECO:0000256" key="2">
    <source>
        <dbReference type="ARBA" id="ARBA00023015"/>
    </source>
</evidence>
<name>A0A4Q2V6D8_FUSOX</name>
<comment type="caution">
    <text evidence="7">The sequence shown here is derived from an EMBL/GenBank/DDBJ whole genome shotgun (WGS) entry which is preliminary data.</text>
</comment>
<evidence type="ECO:0000259" key="6">
    <source>
        <dbReference type="PROSITE" id="PS50048"/>
    </source>
</evidence>
<dbReference type="GO" id="GO:0000978">
    <property type="term" value="F:RNA polymerase II cis-regulatory region sequence-specific DNA binding"/>
    <property type="evidence" value="ECO:0007669"/>
    <property type="project" value="TreeGrafter"/>
</dbReference>
<dbReference type="GO" id="GO:0008270">
    <property type="term" value="F:zinc ion binding"/>
    <property type="evidence" value="ECO:0007669"/>
    <property type="project" value="InterPro"/>
</dbReference>
<dbReference type="EMBL" id="MQTW01000359">
    <property type="protein sequence ID" value="RYC80539.1"/>
    <property type="molecule type" value="Genomic_DNA"/>
</dbReference>
<dbReference type="Pfam" id="PF04082">
    <property type="entry name" value="Fungal_trans"/>
    <property type="match status" value="1"/>
</dbReference>
<dbReference type="GO" id="GO:0006351">
    <property type="term" value="P:DNA-templated transcription"/>
    <property type="evidence" value="ECO:0007669"/>
    <property type="project" value="InterPro"/>
</dbReference>
<feature type="domain" description="Zn(2)-C6 fungal-type" evidence="6">
    <location>
        <begin position="154"/>
        <end position="185"/>
    </location>
</feature>
<keyword evidence="1" id="KW-0479">Metal-binding</keyword>
<dbReference type="SMART" id="SM00066">
    <property type="entry name" value="GAL4"/>
    <property type="match status" value="1"/>
</dbReference>
<dbReference type="GO" id="GO:0000981">
    <property type="term" value="F:DNA-binding transcription factor activity, RNA polymerase II-specific"/>
    <property type="evidence" value="ECO:0007669"/>
    <property type="project" value="InterPro"/>
</dbReference>
<feature type="region of interest" description="Disordered" evidence="5">
    <location>
        <begin position="1"/>
        <end position="37"/>
    </location>
</feature>
<protein>
    <recommendedName>
        <fullName evidence="6">Zn(2)-C6 fungal-type domain-containing protein</fullName>
    </recommendedName>
</protein>
<dbReference type="InterPro" id="IPR007219">
    <property type="entry name" value="XnlR_reg_dom"/>
</dbReference>
<evidence type="ECO:0000256" key="3">
    <source>
        <dbReference type="ARBA" id="ARBA00023163"/>
    </source>
</evidence>
<dbReference type="Pfam" id="PF00172">
    <property type="entry name" value="Zn_clus"/>
    <property type="match status" value="1"/>
</dbReference>
<evidence type="ECO:0000313" key="7">
    <source>
        <dbReference type="EMBL" id="RYC80539.1"/>
    </source>
</evidence>
<dbReference type="CDD" id="cd12148">
    <property type="entry name" value="fungal_TF_MHR"/>
    <property type="match status" value="1"/>
</dbReference>
<evidence type="ECO:0000256" key="1">
    <source>
        <dbReference type="ARBA" id="ARBA00022723"/>
    </source>
</evidence>
<accession>A0A4Q2V6D8</accession>
<organism evidence="7 8">
    <name type="scientific">Fusarium oxysporum f. sp. narcissi</name>
    <dbReference type="NCBI Taxonomy" id="451672"/>
    <lineage>
        <taxon>Eukaryota</taxon>
        <taxon>Fungi</taxon>
        <taxon>Dikarya</taxon>
        <taxon>Ascomycota</taxon>
        <taxon>Pezizomycotina</taxon>
        <taxon>Sordariomycetes</taxon>
        <taxon>Hypocreomycetidae</taxon>
        <taxon>Hypocreales</taxon>
        <taxon>Nectriaceae</taxon>
        <taxon>Fusarium</taxon>
        <taxon>Fusarium oxysporum species complex</taxon>
    </lineage>
</organism>
<evidence type="ECO:0000313" key="8">
    <source>
        <dbReference type="Proteomes" id="UP000290540"/>
    </source>
</evidence>
<dbReference type="GO" id="GO:0000435">
    <property type="term" value="P:positive regulation of transcription from RNA polymerase II promoter by galactose"/>
    <property type="evidence" value="ECO:0007669"/>
    <property type="project" value="TreeGrafter"/>
</dbReference>
<dbReference type="InterPro" id="IPR036864">
    <property type="entry name" value="Zn2-C6_fun-type_DNA-bd_sf"/>
</dbReference>
<dbReference type="PANTHER" id="PTHR47424">
    <property type="entry name" value="REGULATORY PROTEIN GAL4"/>
    <property type="match status" value="1"/>
</dbReference>
<keyword evidence="3" id="KW-0804">Transcription</keyword>
<evidence type="ECO:0000256" key="4">
    <source>
        <dbReference type="ARBA" id="ARBA00023242"/>
    </source>
</evidence>
<dbReference type="PROSITE" id="PS50048">
    <property type="entry name" value="ZN2_CY6_FUNGAL_2"/>
    <property type="match status" value="1"/>
</dbReference>
<dbReference type="AlphaFoldDB" id="A0A4Q2V6D8"/>
<dbReference type="PROSITE" id="PS00463">
    <property type="entry name" value="ZN2_CY6_FUNGAL_1"/>
    <property type="match status" value="1"/>
</dbReference>
<dbReference type="PANTHER" id="PTHR47424:SF9">
    <property type="entry name" value="TAH-2"/>
    <property type="match status" value="1"/>
</dbReference>